<name>A0A7J6VTN7_THATH</name>
<dbReference type="Proteomes" id="UP000554482">
    <property type="component" value="Unassembled WGS sequence"/>
</dbReference>
<sequence length="327" mass="37593">MHEGEVRNIVFNTNGQPIGDDSILLASWTSMLARSKVRIIYKNWKVVPDGVKDSMWTCLQDELRVQAKEGKIITQGSKDILSMALGTPEHGGHVRAAGGRFTPTVYFHLTRRGSKKHASELESSLRQEQEKRMEEEDQRRDELEKRLNLEQRFKELEIKLKELESGLITPPMSEKVVSNSNKSDNRNHITSKVERREYETSSKRHQGCGPEDKLHTVVLGVNNVRVSIDEVIYDDVLLHIRGDELVTVRNVHKSHVAWPKEFVLKDVESKTGESSSNLQVSIDSFKEALQFMLPNENDQRFPLENIFLEETMVMNFLIFQRAILLML</sequence>
<feature type="region of interest" description="Disordered" evidence="1">
    <location>
        <begin position="117"/>
        <end position="142"/>
    </location>
</feature>
<dbReference type="AlphaFoldDB" id="A0A7J6VTN7"/>
<reference evidence="2 3" key="1">
    <citation type="submission" date="2020-06" db="EMBL/GenBank/DDBJ databases">
        <title>Transcriptomic and genomic resources for Thalictrum thalictroides and T. hernandezii: Facilitating candidate gene discovery in an emerging model plant lineage.</title>
        <authorList>
            <person name="Arias T."/>
            <person name="Riano-Pachon D.M."/>
            <person name="Di Stilio V.S."/>
        </authorList>
    </citation>
    <scope>NUCLEOTIDE SEQUENCE [LARGE SCALE GENOMIC DNA]</scope>
    <source>
        <strain evidence="3">cv. WT478/WT964</strain>
        <tissue evidence="2">Leaves</tissue>
    </source>
</reference>
<evidence type="ECO:0000313" key="2">
    <source>
        <dbReference type="EMBL" id="KAF5187550.1"/>
    </source>
</evidence>
<gene>
    <name evidence="2" type="ORF">FRX31_022863</name>
</gene>
<evidence type="ECO:0000313" key="3">
    <source>
        <dbReference type="Proteomes" id="UP000554482"/>
    </source>
</evidence>
<comment type="caution">
    <text evidence="2">The sequence shown here is derived from an EMBL/GenBank/DDBJ whole genome shotgun (WGS) entry which is preliminary data.</text>
</comment>
<dbReference type="OrthoDB" id="1194594at2759"/>
<dbReference type="EMBL" id="JABWDY010027859">
    <property type="protein sequence ID" value="KAF5187550.1"/>
    <property type="molecule type" value="Genomic_DNA"/>
</dbReference>
<protein>
    <submittedName>
        <fullName evidence="2">Uncharacterized protein</fullName>
    </submittedName>
</protein>
<proteinExistence type="predicted"/>
<feature type="region of interest" description="Disordered" evidence="1">
    <location>
        <begin position="171"/>
        <end position="209"/>
    </location>
</feature>
<dbReference type="PANTHER" id="PTHR33018">
    <property type="entry name" value="OS10G0338966 PROTEIN-RELATED"/>
    <property type="match status" value="1"/>
</dbReference>
<feature type="compositionally biased region" description="Basic and acidic residues" evidence="1">
    <location>
        <begin position="183"/>
        <end position="202"/>
    </location>
</feature>
<accession>A0A7J6VTN7</accession>
<dbReference type="PANTHER" id="PTHR33018:SF31">
    <property type="entry name" value="TRANSPOSASE, PTTA_EN_SPM, PLANT"/>
    <property type="match status" value="1"/>
</dbReference>
<evidence type="ECO:0000256" key="1">
    <source>
        <dbReference type="SAM" id="MobiDB-lite"/>
    </source>
</evidence>
<organism evidence="2 3">
    <name type="scientific">Thalictrum thalictroides</name>
    <name type="common">Rue-anemone</name>
    <name type="synonym">Anemone thalictroides</name>
    <dbReference type="NCBI Taxonomy" id="46969"/>
    <lineage>
        <taxon>Eukaryota</taxon>
        <taxon>Viridiplantae</taxon>
        <taxon>Streptophyta</taxon>
        <taxon>Embryophyta</taxon>
        <taxon>Tracheophyta</taxon>
        <taxon>Spermatophyta</taxon>
        <taxon>Magnoliopsida</taxon>
        <taxon>Ranunculales</taxon>
        <taxon>Ranunculaceae</taxon>
        <taxon>Thalictroideae</taxon>
        <taxon>Thalictrum</taxon>
    </lineage>
</organism>
<keyword evidence="3" id="KW-1185">Reference proteome</keyword>